<proteinExistence type="predicted"/>
<dbReference type="Proteomes" id="UP000253141">
    <property type="component" value="Unassembled WGS sequence"/>
</dbReference>
<comment type="caution">
    <text evidence="1">The sequence shown here is derived from an EMBL/GenBank/DDBJ whole genome shotgun (WGS) entry which is preliminary data.</text>
</comment>
<evidence type="ECO:0000313" key="2">
    <source>
        <dbReference type="Proteomes" id="UP000253141"/>
    </source>
</evidence>
<dbReference type="AlphaFoldDB" id="A0A369ID85"/>
<sequence length="248" mass="27441">MVGSYVLARFLKEEKGAFQAADGCPCILMIKAKMMKLALQSLLLGVLIGSNVLAQRVISTEQDERRLWLAVGVGPGLLKAGSAYSTKPLFLTKAGLGWQIFASPYYIVNERINMGLKLGGIFRPKFEDTESNSIIQPKFTSYGLFFTDIFLTPAYRSWEAPAKTRFCIGLSAGASYFGKLEAKDLVTQQVYSLRRHGKEVFITVAPKIGMVIGEIKLEIEHNITTPFNPDFTSFTISTGIPLGVSRYY</sequence>
<accession>A0A369ID85</accession>
<dbReference type="EMBL" id="QPIW01000003">
    <property type="protein sequence ID" value="RDB06810.1"/>
    <property type="molecule type" value="Genomic_DNA"/>
</dbReference>
<keyword evidence="2" id="KW-1185">Reference proteome</keyword>
<gene>
    <name evidence="1" type="ORF">DVG78_05855</name>
</gene>
<organism evidence="1 2">
    <name type="scientific">Runella aurantiaca</name>
    <dbReference type="NCBI Taxonomy" id="2282308"/>
    <lineage>
        <taxon>Bacteria</taxon>
        <taxon>Pseudomonadati</taxon>
        <taxon>Bacteroidota</taxon>
        <taxon>Cytophagia</taxon>
        <taxon>Cytophagales</taxon>
        <taxon>Spirosomataceae</taxon>
        <taxon>Runella</taxon>
    </lineage>
</organism>
<reference evidence="1 2" key="1">
    <citation type="submission" date="2018-07" db="EMBL/GenBank/DDBJ databases">
        <title>Genome analysis of Runella aurantiaca.</title>
        <authorList>
            <person name="Yang X."/>
        </authorList>
    </citation>
    <scope>NUCLEOTIDE SEQUENCE [LARGE SCALE GENOMIC DNA]</scope>
    <source>
        <strain evidence="1 2">YX9</strain>
    </source>
</reference>
<name>A0A369ID85_9BACT</name>
<evidence type="ECO:0000313" key="1">
    <source>
        <dbReference type="EMBL" id="RDB06810.1"/>
    </source>
</evidence>
<protein>
    <submittedName>
        <fullName evidence="1">Uncharacterized protein</fullName>
    </submittedName>
</protein>